<keyword evidence="3 6" id="KW-0489">Methyltransferase</keyword>
<dbReference type="NCBIfam" id="TIGR02434">
    <property type="entry name" value="CobF"/>
    <property type="match status" value="1"/>
</dbReference>
<evidence type="ECO:0000259" key="7">
    <source>
        <dbReference type="Pfam" id="PF00590"/>
    </source>
</evidence>
<proteinExistence type="predicted"/>
<evidence type="ECO:0000256" key="5">
    <source>
        <dbReference type="ARBA" id="ARBA00022691"/>
    </source>
</evidence>
<dbReference type="RefSeq" id="WP_377683960.1">
    <property type="nucleotide sequence ID" value="NZ_JBHMDZ010000002.1"/>
</dbReference>
<dbReference type="InterPro" id="IPR012797">
    <property type="entry name" value="CobF"/>
</dbReference>
<evidence type="ECO:0000256" key="1">
    <source>
        <dbReference type="ARBA" id="ARBA00004953"/>
    </source>
</evidence>
<dbReference type="Pfam" id="PF00590">
    <property type="entry name" value="TP_methylase"/>
    <property type="match status" value="1"/>
</dbReference>
<evidence type="ECO:0000256" key="4">
    <source>
        <dbReference type="ARBA" id="ARBA00022679"/>
    </source>
</evidence>
<dbReference type="InterPro" id="IPR000878">
    <property type="entry name" value="4pyrrol_Mease"/>
</dbReference>
<dbReference type="PANTHER" id="PTHR43467">
    <property type="entry name" value="COBALT-PRECORRIN-2 C(20)-METHYLTRANSFERASE"/>
    <property type="match status" value="1"/>
</dbReference>
<keyword evidence="9" id="KW-1185">Reference proteome</keyword>
<dbReference type="PIRSF" id="PIRSF036525">
    <property type="entry name" value="CobF"/>
    <property type="match status" value="1"/>
</dbReference>
<organism evidence="8 9">
    <name type="scientific">Paracoccus cavernae</name>
    <dbReference type="NCBI Taxonomy" id="1571207"/>
    <lineage>
        <taxon>Bacteria</taxon>
        <taxon>Pseudomonadati</taxon>
        <taxon>Pseudomonadota</taxon>
        <taxon>Alphaproteobacteria</taxon>
        <taxon>Rhodobacterales</taxon>
        <taxon>Paracoccaceae</taxon>
        <taxon>Paracoccus</taxon>
    </lineage>
</organism>
<dbReference type="Gene3D" id="3.40.1010.10">
    <property type="entry name" value="Cobalt-precorrin-4 Transmethylase, Domain 1"/>
    <property type="match status" value="1"/>
</dbReference>
<evidence type="ECO:0000313" key="8">
    <source>
        <dbReference type="EMBL" id="MDN3711981.1"/>
    </source>
</evidence>
<dbReference type="SUPFAM" id="SSF53790">
    <property type="entry name" value="Tetrapyrrole methylase"/>
    <property type="match status" value="1"/>
</dbReference>
<evidence type="ECO:0000256" key="3">
    <source>
        <dbReference type="ARBA" id="ARBA00022603"/>
    </source>
</evidence>
<comment type="pathway">
    <text evidence="1">Cofactor biosynthesis; adenosylcobalamin biosynthesis.</text>
</comment>
<keyword evidence="4 6" id="KW-0808">Transferase</keyword>
<dbReference type="Gene3D" id="3.30.950.10">
    <property type="entry name" value="Methyltransferase, Cobalt-precorrin-4 Transmethylase, Domain 2"/>
    <property type="match status" value="1"/>
</dbReference>
<feature type="domain" description="Tetrapyrrole methylase" evidence="7">
    <location>
        <begin position="2"/>
        <end position="217"/>
    </location>
</feature>
<keyword evidence="5 6" id="KW-0949">S-adenosyl-L-methionine</keyword>
<dbReference type="GO" id="GO:0032259">
    <property type="term" value="P:methylation"/>
    <property type="evidence" value="ECO:0007669"/>
    <property type="project" value="UniProtKB-KW"/>
</dbReference>
<dbReference type="InterPro" id="IPR035996">
    <property type="entry name" value="4pyrrol_Methylase_sf"/>
</dbReference>
<keyword evidence="2" id="KW-0169">Cobalamin biosynthesis</keyword>
<comment type="caution">
    <text evidence="8">The sequence shown here is derived from an EMBL/GenBank/DDBJ whole genome shotgun (WGS) entry which is preliminary data.</text>
</comment>
<name>A0ABT8D7U0_9RHOB</name>
<accession>A0ABT8D7U0</accession>
<dbReference type="InterPro" id="IPR014776">
    <property type="entry name" value="4pyrrole_Mease_sub2"/>
</dbReference>
<evidence type="ECO:0000256" key="2">
    <source>
        <dbReference type="ARBA" id="ARBA00022573"/>
    </source>
</evidence>
<sequence>MKLTLIGIGCGNPQHLTLEAIAAMNGADLILLPDKGTEKAALAHLREDILARHLTNPSVEIRRIAMPARRKDNGYRAGVNDWHDEIARLWAGAIAQAGAPAHVALLVWGDPALYDSSLRIAARLSPAPEIRVIPGVTSLSMLTAAHRVPLNDLGESVAILPARVLRERGWPEGAATLAVFLDDGSTLAGLHDDCRIWWGAYLGMEEQALMAGRLGDIRGDLAATRAALRQRHGWIMDLYLLRRG</sequence>
<gene>
    <name evidence="8" type="primary">cobF</name>
    <name evidence="8" type="ORF">QWZ10_09455</name>
</gene>
<dbReference type="EC" id="2.1.1.152" evidence="6"/>
<evidence type="ECO:0000256" key="6">
    <source>
        <dbReference type="PIRNR" id="PIRNR036525"/>
    </source>
</evidence>
<comment type="catalytic activity">
    <reaction evidence="6">
        <text>precorrin-5 + S-adenosyl-L-methionine + H2O = precorrin-6A + acetate + S-adenosyl-L-homocysteine + 2 H(+)</text>
        <dbReference type="Rhea" id="RHEA:18261"/>
        <dbReference type="ChEBI" id="CHEBI:15377"/>
        <dbReference type="ChEBI" id="CHEBI:15378"/>
        <dbReference type="ChEBI" id="CHEBI:30089"/>
        <dbReference type="ChEBI" id="CHEBI:57856"/>
        <dbReference type="ChEBI" id="CHEBI:59789"/>
        <dbReference type="ChEBI" id="CHEBI:77871"/>
        <dbReference type="ChEBI" id="CHEBI:77872"/>
        <dbReference type="EC" id="2.1.1.152"/>
    </reaction>
</comment>
<evidence type="ECO:0000313" key="9">
    <source>
        <dbReference type="Proteomes" id="UP001243846"/>
    </source>
</evidence>
<dbReference type="PANTHER" id="PTHR43467:SF1">
    <property type="entry name" value="PRECORRIN-6A SYNTHASE [DEACETYLATING]"/>
    <property type="match status" value="1"/>
</dbReference>
<reference evidence="9" key="1">
    <citation type="journal article" date="2019" name="Int. J. Syst. Evol. Microbiol.">
        <title>The Global Catalogue of Microorganisms (GCM) 10K type strain sequencing project: providing services to taxonomists for standard genome sequencing and annotation.</title>
        <authorList>
            <consortium name="The Broad Institute Genomics Platform"/>
            <consortium name="The Broad Institute Genome Sequencing Center for Infectious Disease"/>
            <person name="Wu L."/>
            <person name="Ma J."/>
        </authorList>
    </citation>
    <scope>NUCLEOTIDE SEQUENCE [LARGE SCALE GENOMIC DNA]</scope>
    <source>
        <strain evidence="9">CECT 8482</strain>
    </source>
</reference>
<dbReference type="EMBL" id="JAUFRC010000001">
    <property type="protein sequence ID" value="MDN3711981.1"/>
    <property type="molecule type" value="Genomic_DNA"/>
</dbReference>
<protein>
    <recommendedName>
        <fullName evidence="6">Precorrin-6A synthase [deacetylating]</fullName>
        <ecNumber evidence="6">2.1.1.152</ecNumber>
    </recommendedName>
</protein>
<dbReference type="CDD" id="cd11643">
    <property type="entry name" value="Precorrin-6A-synthase"/>
    <property type="match status" value="1"/>
</dbReference>
<comment type="function">
    <text evidence="6">Catalyzes the methylation of C-1 in precorrin-5 and the subsequent extrusion of acetic acid from the resulting intermediate to form cobalt-precorrin-6A.</text>
</comment>
<dbReference type="Proteomes" id="UP001243846">
    <property type="component" value="Unassembled WGS sequence"/>
</dbReference>
<dbReference type="GO" id="GO:0043819">
    <property type="term" value="F:precorrin-6A synthase (deacetylating) activity"/>
    <property type="evidence" value="ECO:0007669"/>
    <property type="project" value="UniProtKB-EC"/>
</dbReference>
<dbReference type="InterPro" id="IPR014777">
    <property type="entry name" value="4pyrrole_Mease_sub1"/>
</dbReference>